<dbReference type="EMBL" id="JACGWN010000002">
    <property type="protein sequence ID" value="KAL0458369.1"/>
    <property type="molecule type" value="Genomic_DNA"/>
</dbReference>
<protein>
    <submittedName>
        <fullName evidence="1">Uncharacterized protein</fullName>
    </submittedName>
</protein>
<reference evidence="1" key="2">
    <citation type="journal article" date="2024" name="Plant">
        <title>Genomic evolution and insights into agronomic trait innovations of Sesamum species.</title>
        <authorList>
            <person name="Miao H."/>
            <person name="Wang L."/>
            <person name="Qu L."/>
            <person name="Liu H."/>
            <person name="Sun Y."/>
            <person name="Le M."/>
            <person name="Wang Q."/>
            <person name="Wei S."/>
            <person name="Zheng Y."/>
            <person name="Lin W."/>
            <person name="Duan Y."/>
            <person name="Cao H."/>
            <person name="Xiong S."/>
            <person name="Wang X."/>
            <person name="Wei L."/>
            <person name="Li C."/>
            <person name="Ma Q."/>
            <person name="Ju M."/>
            <person name="Zhao R."/>
            <person name="Li G."/>
            <person name="Mu C."/>
            <person name="Tian Q."/>
            <person name="Mei H."/>
            <person name="Zhang T."/>
            <person name="Gao T."/>
            <person name="Zhang H."/>
        </authorList>
    </citation>
    <scope>NUCLEOTIDE SEQUENCE</scope>
    <source>
        <strain evidence="1">KEN1</strain>
    </source>
</reference>
<sequence>MMTSILIHGLKKGALASALARDPPANVEELLMILKKYILEEEMNILKENEWKVQKKKEDD</sequence>
<name>A0AAW2XYY9_9LAMI</name>
<evidence type="ECO:0000313" key="1">
    <source>
        <dbReference type="EMBL" id="KAL0458369.1"/>
    </source>
</evidence>
<accession>A0AAW2XYY9</accession>
<reference evidence="1" key="1">
    <citation type="submission" date="2020-06" db="EMBL/GenBank/DDBJ databases">
        <authorList>
            <person name="Li T."/>
            <person name="Hu X."/>
            <person name="Zhang T."/>
            <person name="Song X."/>
            <person name="Zhang H."/>
            <person name="Dai N."/>
            <person name="Sheng W."/>
            <person name="Hou X."/>
            <person name="Wei L."/>
        </authorList>
    </citation>
    <scope>NUCLEOTIDE SEQUENCE</scope>
    <source>
        <strain evidence="1">KEN1</strain>
        <tissue evidence="1">Leaf</tissue>
    </source>
</reference>
<dbReference type="AlphaFoldDB" id="A0AAW2XYY9"/>
<comment type="caution">
    <text evidence="1">The sequence shown here is derived from an EMBL/GenBank/DDBJ whole genome shotgun (WGS) entry which is preliminary data.</text>
</comment>
<organism evidence="1">
    <name type="scientific">Sesamum latifolium</name>
    <dbReference type="NCBI Taxonomy" id="2727402"/>
    <lineage>
        <taxon>Eukaryota</taxon>
        <taxon>Viridiplantae</taxon>
        <taxon>Streptophyta</taxon>
        <taxon>Embryophyta</taxon>
        <taxon>Tracheophyta</taxon>
        <taxon>Spermatophyta</taxon>
        <taxon>Magnoliopsida</taxon>
        <taxon>eudicotyledons</taxon>
        <taxon>Gunneridae</taxon>
        <taxon>Pentapetalae</taxon>
        <taxon>asterids</taxon>
        <taxon>lamiids</taxon>
        <taxon>Lamiales</taxon>
        <taxon>Pedaliaceae</taxon>
        <taxon>Sesamum</taxon>
    </lineage>
</organism>
<proteinExistence type="predicted"/>
<gene>
    <name evidence="1" type="ORF">Slati_0464100</name>
</gene>